<feature type="transmembrane region" description="Helical" evidence="14">
    <location>
        <begin position="78"/>
        <end position="98"/>
    </location>
</feature>
<dbReference type="Proteomes" id="UP000828236">
    <property type="component" value="Unassembled WGS sequence"/>
</dbReference>
<keyword evidence="10" id="KW-0594">Phospholipid biosynthesis</keyword>
<sequence length="345" mass="39850">MDYEKKDFHLDDICLLIKNGIQAIVDDEVTKRFDTEELPSWNLLTRTNKKYTHLSLRLTILWGIGCIIRYFILWPTRIIVTIISVLFLIICTGLIGCLPDSDFKRTIYCNASLVCFRIISRAFSGIITFHDRHNMAKPGGITVANHTSPIDVAVLACDNCYALVGQKQGGFLGMLQGALQRASNHIWFDRFEIKDKQLVVKRLNMYINDPKNLPILIFPEGTCINNSAVMMFKKGSFEIANIVYPVAIKYDSRFGDPFWNSSKHGYMYYLMLMMTSWAIVCDVWYLPPMTKKPEESAIDFANRVKSEIAKRGGLVDLQWDGQLKRFNVKDEWREKQREEFSKKIK</sequence>
<comment type="similarity">
    <text evidence="3">Belongs to the 1-acyl-sn-glycerol-3-phosphate acyltransferase family.</text>
</comment>
<dbReference type="PANTHER" id="PTHR23063:SF2">
    <property type="entry name" value="GLYCEROL-3-PHOSPHATE ACYLTRANSFERASE 4, ISOFORM D-RELATED"/>
    <property type="match status" value="1"/>
</dbReference>
<evidence type="ECO:0000256" key="5">
    <source>
        <dbReference type="ARBA" id="ARBA00022679"/>
    </source>
</evidence>
<dbReference type="PANTHER" id="PTHR23063">
    <property type="entry name" value="PHOSPHOLIPID ACYLTRANSFERASE"/>
    <property type="match status" value="1"/>
</dbReference>
<dbReference type="GO" id="GO:0016020">
    <property type="term" value="C:membrane"/>
    <property type="evidence" value="ECO:0007669"/>
    <property type="project" value="UniProtKB-SubCell"/>
</dbReference>
<name>A0A9D4SH60_DERFA</name>
<keyword evidence="9 14" id="KW-0472">Membrane</keyword>
<evidence type="ECO:0000256" key="10">
    <source>
        <dbReference type="ARBA" id="ARBA00023209"/>
    </source>
</evidence>
<evidence type="ECO:0000256" key="13">
    <source>
        <dbReference type="ARBA" id="ARBA00025707"/>
    </source>
</evidence>
<dbReference type="EMBL" id="SDOV01000004">
    <property type="protein sequence ID" value="KAH7641483.1"/>
    <property type="molecule type" value="Genomic_DNA"/>
</dbReference>
<evidence type="ECO:0000256" key="7">
    <source>
        <dbReference type="ARBA" id="ARBA00022989"/>
    </source>
</evidence>
<dbReference type="SMART" id="SM00563">
    <property type="entry name" value="PlsC"/>
    <property type="match status" value="1"/>
</dbReference>
<organism evidence="16">
    <name type="scientific">Dermatophagoides farinae</name>
    <name type="common">American house dust mite</name>
    <dbReference type="NCBI Taxonomy" id="6954"/>
    <lineage>
        <taxon>Eukaryota</taxon>
        <taxon>Metazoa</taxon>
        <taxon>Ecdysozoa</taxon>
        <taxon>Arthropoda</taxon>
        <taxon>Chelicerata</taxon>
        <taxon>Arachnida</taxon>
        <taxon>Acari</taxon>
        <taxon>Acariformes</taxon>
        <taxon>Sarcoptiformes</taxon>
        <taxon>Astigmata</taxon>
        <taxon>Psoroptidia</taxon>
        <taxon>Analgoidea</taxon>
        <taxon>Pyroglyphidae</taxon>
        <taxon>Dermatophagoidinae</taxon>
        <taxon>Dermatophagoides</taxon>
    </lineage>
</organism>
<gene>
    <name evidence="16" type="ORF">HUG17_4527</name>
</gene>
<dbReference type="CDD" id="cd07991">
    <property type="entry name" value="LPLAT_LPCAT1-like"/>
    <property type="match status" value="1"/>
</dbReference>
<keyword evidence="8" id="KW-0443">Lipid metabolism</keyword>
<evidence type="ECO:0000256" key="2">
    <source>
        <dbReference type="ARBA" id="ARBA00005189"/>
    </source>
</evidence>
<evidence type="ECO:0000256" key="6">
    <source>
        <dbReference type="ARBA" id="ARBA00022692"/>
    </source>
</evidence>
<keyword evidence="6 14" id="KW-0812">Transmembrane</keyword>
<dbReference type="GO" id="GO:0005783">
    <property type="term" value="C:endoplasmic reticulum"/>
    <property type="evidence" value="ECO:0007669"/>
    <property type="project" value="TreeGrafter"/>
</dbReference>
<reference evidence="16" key="1">
    <citation type="submission" date="2020-06" db="EMBL/GenBank/DDBJ databases">
        <authorList>
            <person name="Ji K."/>
            <person name="Li J."/>
        </authorList>
    </citation>
    <scope>NUCLEOTIDE SEQUENCE</scope>
    <source>
        <strain evidence="16">JKM2019</strain>
        <tissue evidence="16">Whole body</tissue>
    </source>
</reference>
<keyword evidence="5" id="KW-0808">Transferase</keyword>
<keyword evidence="11" id="KW-1208">Phospholipid metabolism</keyword>
<evidence type="ECO:0000256" key="9">
    <source>
        <dbReference type="ARBA" id="ARBA00023136"/>
    </source>
</evidence>
<dbReference type="AlphaFoldDB" id="A0A9D4SH60"/>
<evidence type="ECO:0000256" key="12">
    <source>
        <dbReference type="ARBA" id="ARBA00023315"/>
    </source>
</evidence>
<evidence type="ECO:0000256" key="1">
    <source>
        <dbReference type="ARBA" id="ARBA00004370"/>
    </source>
</evidence>
<dbReference type="Pfam" id="PF01553">
    <property type="entry name" value="Acyltransferase"/>
    <property type="match status" value="1"/>
</dbReference>
<keyword evidence="12 16" id="KW-0012">Acyltransferase</keyword>
<comment type="caution">
    <text evidence="16">The sequence shown here is derived from an EMBL/GenBank/DDBJ whole genome shotgun (WGS) entry which is preliminary data.</text>
</comment>
<dbReference type="GO" id="GO:0008654">
    <property type="term" value="P:phospholipid biosynthetic process"/>
    <property type="evidence" value="ECO:0007669"/>
    <property type="project" value="UniProtKB-KW"/>
</dbReference>
<reference evidence="16" key="2">
    <citation type="journal article" date="2021" name="World Allergy Organ. J.">
        <title>Chromosome-level assembly of Dermatophagoides farinae genome and transcriptome reveals two novel allergens Der f 37 and Der f 39.</title>
        <authorList>
            <person name="Chen J."/>
            <person name="Cai Z."/>
            <person name="Fan D."/>
            <person name="Hu J."/>
            <person name="Hou Y."/>
            <person name="He Y."/>
            <person name="Zhang Z."/>
            <person name="Zhao Z."/>
            <person name="Gao P."/>
            <person name="Hu W."/>
            <person name="Sun J."/>
            <person name="Li J."/>
            <person name="Ji K."/>
        </authorList>
    </citation>
    <scope>NUCLEOTIDE SEQUENCE</scope>
    <source>
        <strain evidence="16">JKM2019</strain>
    </source>
</reference>
<dbReference type="InterPro" id="IPR002123">
    <property type="entry name" value="Plipid/glycerol_acylTrfase"/>
</dbReference>
<evidence type="ECO:0000313" key="16">
    <source>
        <dbReference type="EMBL" id="KAH7641483.1"/>
    </source>
</evidence>
<comment type="subcellular location">
    <subcellularLocation>
        <location evidence="1">Membrane</location>
    </subcellularLocation>
</comment>
<evidence type="ECO:0000256" key="3">
    <source>
        <dbReference type="ARBA" id="ARBA00008655"/>
    </source>
</evidence>
<dbReference type="GO" id="GO:0004366">
    <property type="term" value="F:glycerol-3-phosphate O-acyltransferase activity"/>
    <property type="evidence" value="ECO:0007669"/>
    <property type="project" value="TreeGrafter"/>
</dbReference>
<feature type="transmembrane region" description="Helical" evidence="14">
    <location>
        <begin position="266"/>
        <end position="286"/>
    </location>
</feature>
<evidence type="ECO:0000256" key="14">
    <source>
        <dbReference type="SAM" id="Phobius"/>
    </source>
</evidence>
<evidence type="ECO:0000256" key="11">
    <source>
        <dbReference type="ARBA" id="ARBA00023264"/>
    </source>
</evidence>
<comment type="pathway">
    <text evidence="2">Lipid metabolism.</text>
</comment>
<comment type="pathway">
    <text evidence="13">Phospholipid metabolism.</text>
</comment>
<dbReference type="GO" id="GO:0019432">
    <property type="term" value="P:triglyceride biosynthetic process"/>
    <property type="evidence" value="ECO:0007669"/>
    <property type="project" value="TreeGrafter"/>
</dbReference>
<evidence type="ECO:0000256" key="8">
    <source>
        <dbReference type="ARBA" id="ARBA00023098"/>
    </source>
</evidence>
<feature type="transmembrane region" description="Helical" evidence="14">
    <location>
        <begin position="54"/>
        <end position="72"/>
    </location>
</feature>
<dbReference type="SUPFAM" id="SSF69593">
    <property type="entry name" value="Glycerol-3-phosphate (1)-acyltransferase"/>
    <property type="match status" value="1"/>
</dbReference>
<feature type="domain" description="Phospholipid/glycerol acyltransferase" evidence="15">
    <location>
        <begin position="140"/>
        <end position="251"/>
    </location>
</feature>
<keyword evidence="4" id="KW-0444">Lipid biosynthesis</keyword>
<keyword evidence="7 14" id="KW-1133">Transmembrane helix</keyword>
<evidence type="ECO:0000256" key="4">
    <source>
        <dbReference type="ARBA" id="ARBA00022516"/>
    </source>
</evidence>
<protein>
    <submittedName>
        <fullName evidence="16">Glycerol-3-phosphate acyltransferase 4-like protein</fullName>
    </submittedName>
</protein>
<dbReference type="InterPro" id="IPR045252">
    <property type="entry name" value="LPCAT1-like"/>
</dbReference>
<proteinExistence type="inferred from homology"/>
<accession>A0A9D4SH60</accession>
<evidence type="ECO:0000259" key="15">
    <source>
        <dbReference type="SMART" id="SM00563"/>
    </source>
</evidence>